<evidence type="ECO:0000256" key="1">
    <source>
        <dbReference type="SAM" id="Phobius"/>
    </source>
</evidence>
<sequence length="194" mass="22658">MWFTENAWQPMLLFAILAMIAAFGWYRRLQTRYLVLCFCCLGMMGVAWYADRTIVTEREKVQEAILEITHAFAAKDFEGVHSRISQRSLDLRTLADMAMNLATLENMRVTDIQVELKSEATRAVSRFRVNALITSERASAREPAYIEARWQTEEGRWRMIDVKFLDPITGDVEADLMQLRRNHLTVSDVSRWRF</sequence>
<evidence type="ECO:0000313" key="3">
    <source>
        <dbReference type="Proteomes" id="UP000317243"/>
    </source>
</evidence>
<protein>
    <submittedName>
        <fullName evidence="2">Uncharacterized protein</fullName>
    </submittedName>
</protein>
<dbReference type="RefSeq" id="WP_146509470.1">
    <property type="nucleotide sequence ID" value="NZ_SIHI01000001.1"/>
</dbReference>
<organism evidence="2 3">
    <name type="scientific">Thalassoglobus neptunius</name>
    <dbReference type="NCBI Taxonomy" id="1938619"/>
    <lineage>
        <taxon>Bacteria</taxon>
        <taxon>Pseudomonadati</taxon>
        <taxon>Planctomycetota</taxon>
        <taxon>Planctomycetia</taxon>
        <taxon>Planctomycetales</taxon>
        <taxon>Planctomycetaceae</taxon>
        <taxon>Thalassoglobus</taxon>
    </lineage>
</organism>
<dbReference type="OrthoDB" id="214920at2"/>
<keyword evidence="3" id="KW-1185">Reference proteome</keyword>
<accession>A0A5C5X7D5</accession>
<keyword evidence="1" id="KW-1133">Transmembrane helix</keyword>
<reference evidence="2 3" key="1">
    <citation type="submission" date="2019-02" db="EMBL/GenBank/DDBJ databases">
        <title>Deep-cultivation of Planctomycetes and their phenomic and genomic characterization uncovers novel biology.</title>
        <authorList>
            <person name="Wiegand S."/>
            <person name="Jogler M."/>
            <person name="Boedeker C."/>
            <person name="Pinto D."/>
            <person name="Vollmers J."/>
            <person name="Rivas-Marin E."/>
            <person name="Kohn T."/>
            <person name="Peeters S.H."/>
            <person name="Heuer A."/>
            <person name="Rast P."/>
            <person name="Oberbeckmann S."/>
            <person name="Bunk B."/>
            <person name="Jeske O."/>
            <person name="Meyerdierks A."/>
            <person name="Storesund J.E."/>
            <person name="Kallscheuer N."/>
            <person name="Luecker S."/>
            <person name="Lage O.M."/>
            <person name="Pohl T."/>
            <person name="Merkel B.J."/>
            <person name="Hornburger P."/>
            <person name="Mueller R.-W."/>
            <person name="Bruemmer F."/>
            <person name="Labrenz M."/>
            <person name="Spormann A.M."/>
            <person name="Op Den Camp H."/>
            <person name="Overmann J."/>
            <person name="Amann R."/>
            <person name="Jetten M.S.M."/>
            <person name="Mascher T."/>
            <person name="Medema M.H."/>
            <person name="Devos D.P."/>
            <person name="Kaster A.-K."/>
            <person name="Ovreas L."/>
            <person name="Rohde M."/>
            <person name="Galperin M.Y."/>
            <person name="Jogler C."/>
        </authorList>
    </citation>
    <scope>NUCLEOTIDE SEQUENCE [LARGE SCALE GENOMIC DNA]</scope>
    <source>
        <strain evidence="2 3">KOR42</strain>
    </source>
</reference>
<feature type="transmembrane region" description="Helical" evidence="1">
    <location>
        <begin position="33"/>
        <end position="50"/>
    </location>
</feature>
<comment type="caution">
    <text evidence="2">The sequence shown here is derived from an EMBL/GenBank/DDBJ whole genome shotgun (WGS) entry which is preliminary data.</text>
</comment>
<proteinExistence type="predicted"/>
<evidence type="ECO:0000313" key="2">
    <source>
        <dbReference type="EMBL" id="TWT58814.1"/>
    </source>
</evidence>
<name>A0A5C5X7D5_9PLAN</name>
<keyword evidence="1" id="KW-0812">Transmembrane</keyword>
<dbReference type="EMBL" id="SIHI01000001">
    <property type="protein sequence ID" value="TWT58814.1"/>
    <property type="molecule type" value="Genomic_DNA"/>
</dbReference>
<feature type="transmembrane region" description="Helical" evidence="1">
    <location>
        <begin position="6"/>
        <end position="26"/>
    </location>
</feature>
<dbReference type="AlphaFoldDB" id="A0A5C5X7D5"/>
<dbReference type="Proteomes" id="UP000317243">
    <property type="component" value="Unassembled WGS sequence"/>
</dbReference>
<keyword evidence="1" id="KW-0472">Membrane</keyword>
<gene>
    <name evidence="2" type="ORF">KOR42_22000</name>
</gene>